<accession>A0ABP0PTY3</accession>
<dbReference type="InterPro" id="IPR001525">
    <property type="entry name" value="C5_MeTfrase"/>
</dbReference>
<dbReference type="InterPro" id="IPR029063">
    <property type="entry name" value="SAM-dependent_MTases_sf"/>
</dbReference>
<dbReference type="SUPFAM" id="SSF53335">
    <property type="entry name" value="S-adenosyl-L-methionine-dependent methyltransferases"/>
    <property type="match status" value="1"/>
</dbReference>
<dbReference type="Pfam" id="PF00145">
    <property type="entry name" value="DNA_methylase"/>
    <property type="match status" value="1"/>
</dbReference>
<feature type="compositionally biased region" description="Basic residues" evidence="3">
    <location>
        <begin position="1"/>
        <end position="16"/>
    </location>
</feature>
<feature type="compositionally biased region" description="Acidic residues" evidence="3">
    <location>
        <begin position="29"/>
        <end position="41"/>
    </location>
</feature>
<evidence type="ECO:0000256" key="3">
    <source>
        <dbReference type="SAM" id="MobiDB-lite"/>
    </source>
</evidence>
<organism evidence="4 5">
    <name type="scientific">Durusdinium trenchii</name>
    <dbReference type="NCBI Taxonomy" id="1381693"/>
    <lineage>
        <taxon>Eukaryota</taxon>
        <taxon>Sar</taxon>
        <taxon>Alveolata</taxon>
        <taxon>Dinophyceae</taxon>
        <taxon>Suessiales</taxon>
        <taxon>Symbiodiniaceae</taxon>
        <taxon>Durusdinium</taxon>
    </lineage>
</organism>
<comment type="caution">
    <text evidence="4">The sequence shown here is derived from an EMBL/GenBank/DDBJ whole genome shotgun (WGS) entry which is preliminary data.</text>
</comment>
<feature type="compositionally biased region" description="Basic and acidic residues" evidence="3">
    <location>
        <begin position="53"/>
        <end position="64"/>
    </location>
</feature>
<keyword evidence="1" id="KW-0489">Methyltransferase</keyword>
<reference evidence="4 5" key="1">
    <citation type="submission" date="2024-02" db="EMBL/GenBank/DDBJ databases">
        <authorList>
            <person name="Chen Y."/>
            <person name="Shah S."/>
            <person name="Dougan E. K."/>
            <person name="Thang M."/>
            <person name="Chan C."/>
        </authorList>
    </citation>
    <scope>NUCLEOTIDE SEQUENCE [LARGE SCALE GENOMIC DNA]</scope>
</reference>
<sequence length="1411" mass="156006">MKRPAAAKKPAARKRPAAAQPERERQDRDADENSVFEESEPDGTFGFDQPDGQAKDPGHDHDGDESQFEDSEIEDCQVPVCDLPDPPTISSIGVDNLLHAFLVKHEGVREQLVEAMQGLAVNGEISVGSICSGWGTGDMVIDCLNLSLGERVPESPFPEKEDKDTDLLPRLVNSFTLSLQSMTSDPDVNCIGQKSIHPDALAYLTQWVDGTLQKFVVKFLCENEPFKQKYLANAFGEPLLFADMTELGSGWARDYRSGEYKHVQLCLVGYPCKSLSMQNHSAKSFRDESSTSGRGYQSMMRFVDYARPTILCAENVAAMQHSRKRFENEVPIQIQGEAFERRGYAAFHELLCSSHFGLAQQRSRVWAVYYKKKLEPEPSGTPQSNPLDIVKLFKCKSYDIENFLLPPGTSDVARGRVRADPAKRKRSDLKLKWSKGFKKICQSMNNGADVEPNRSRIRGFQLSLTERELAILSVAVTELQNMGKCPFSETYVIQVWPPEKSESFQTSVLSWSYSDHAFWRGPSVAMSEVVNFAHSIASSRFREGETVTLRLPCGTLKPVNLALGSLYFNDGSQKTLGGFIVWICLCIASKLSHNEGKLGDSPSLQAFASSLLRIRTVLKGSSGSYADDVDSAVARIVKQNIDARVQPVSSLAWCAILRQLSDGVANTYESAMLRYNSHPEVVALEASGGAGPISLDNRKKQARLTAVKHLLQSTSPEAFGQMISSTHDLPFNQGPYGEGFCSMPGMFIGSVAKLDPLDPEMDTISPQLTTEELLRMRNLVALFSQISGNIQSRTTPEEFGQWISDVESGLGRDEDLLHLIHRRPQTFSMSMLLSHQDKAKDDLQETERKKTELVETQRQEVVAAQFRYFCTALEQDHTLMETVQKAPAAVKQKLHVKQVAHRSKLIAEDSGVGLDMVSTVGFIDFNVPGARGGKAVQALTQAMSIVNDTGNPALNCTLMCLPDHARDSCLRGLFDEEKGILEACFGLRQHVETRWIDLLTREKHVEGRSNVRRFSSGRIVVNGDTIESNQWLQSELAVCGRPVSANEGVVGAPTSVLPKASSLLLPESASPESDLRLSERSRPSPEQQSAQEGASRLQLLLESLIKYTPLKGPVLVVNWTGYVEELALAEIKSIPGAEYIYAIDAMGLKACVRQGTTIVVHPDQVRQWTNAGSEFGEKFATLKADHDARYMRMLKDAISSQGGASGVDPILSRCQSEVSGIELIRTKSGKLYLISQKERVLAKWTLLGGYGTGKYVACADGQSGVELVWPEGDRTQCLMDMSSINAESTQVECLTLYKLLVHLESVKKVASHKLSYTEVTRVTDSTSSSPDSFKVTFKDRMQYQCMADTTKSATMKNFFSQSVAAVSSSKCVRGVFRWRFERVHACLKIQKPYVLTSKALSLKAKEPVEIA</sequence>
<name>A0ABP0PTY3_9DINO</name>
<dbReference type="Proteomes" id="UP001642484">
    <property type="component" value="Unassembled WGS sequence"/>
</dbReference>
<dbReference type="EMBL" id="CAXAMN010023662">
    <property type="protein sequence ID" value="CAK9079485.1"/>
    <property type="molecule type" value="Genomic_DNA"/>
</dbReference>
<gene>
    <name evidence="4" type="ORF">CCMP2556_LOCUS39134</name>
</gene>
<protein>
    <submittedName>
        <fullName evidence="4">Uncharacterized protein</fullName>
    </submittedName>
</protein>
<evidence type="ECO:0000313" key="5">
    <source>
        <dbReference type="Proteomes" id="UP001642484"/>
    </source>
</evidence>
<evidence type="ECO:0000313" key="4">
    <source>
        <dbReference type="EMBL" id="CAK9079485.1"/>
    </source>
</evidence>
<dbReference type="Gene3D" id="3.40.50.150">
    <property type="entry name" value="Vaccinia Virus protein VP39"/>
    <property type="match status" value="1"/>
</dbReference>
<feature type="compositionally biased region" description="Basic and acidic residues" evidence="3">
    <location>
        <begin position="1073"/>
        <end position="1083"/>
    </location>
</feature>
<keyword evidence="2" id="KW-0808">Transferase</keyword>
<keyword evidence="5" id="KW-1185">Reference proteome</keyword>
<feature type="region of interest" description="Disordered" evidence="3">
    <location>
        <begin position="1066"/>
        <end position="1092"/>
    </location>
</feature>
<evidence type="ECO:0000256" key="1">
    <source>
        <dbReference type="ARBA" id="ARBA00022603"/>
    </source>
</evidence>
<feature type="region of interest" description="Disordered" evidence="3">
    <location>
        <begin position="1"/>
        <end position="73"/>
    </location>
</feature>
<proteinExistence type="predicted"/>
<evidence type="ECO:0000256" key="2">
    <source>
        <dbReference type="ARBA" id="ARBA00022679"/>
    </source>
</evidence>